<feature type="compositionally biased region" description="Basic and acidic residues" evidence="1">
    <location>
        <begin position="1"/>
        <end position="14"/>
    </location>
</feature>
<reference evidence="2 3" key="1">
    <citation type="submission" date="2024-05" db="EMBL/GenBank/DDBJ databases">
        <title>Genome sequencing and assembly of Indian major carp, Cirrhinus mrigala (Hamilton, 1822).</title>
        <authorList>
            <person name="Mohindra V."/>
            <person name="Chowdhury L.M."/>
            <person name="Lal K."/>
            <person name="Jena J.K."/>
        </authorList>
    </citation>
    <scope>NUCLEOTIDE SEQUENCE [LARGE SCALE GENOMIC DNA]</scope>
    <source>
        <strain evidence="2">CM1030</strain>
        <tissue evidence="2">Blood</tissue>
    </source>
</reference>
<feature type="region of interest" description="Disordered" evidence="1">
    <location>
        <begin position="1"/>
        <end position="315"/>
    </location>
</feature>
<feature type="non-terminal residue" evidence="2">
    <location>
        <position position="315"/>
    </location>
</feature>
<feature type="compositionally biased region" description="Basic and acidic residues" evidence="1">
    <location>
        <begin position="77"/>
        <end position="91"/>
    </location>
</feature>
<feature type="compositionally biased region" description="Pro residues" evidence="1">
    <location>
        <begin position="256"/>
        <end position="270"/>
    </location>
</feature>
<accession>A0ABD0N3F6</accession>
<protein>
    <submittedName>
        <fullName evidence="2">Uncharacterized protein</fullName>
    </submittedName>
</protein>
<gene>
    <name evidence="2" type="ORF">M9458_049126</name>
</gene>
<dbReference type="AlphaFoldDB" id="A0ABD0N3F6"/>
<evidence type="ECO:0000256" key="1">
    <source>
        <dbReference type="SAM" id="MobiDB-lite"/>
    </source>
</evidence>
<feature type="compositionally biased region" description="Polar residues" evidence="1">
    <location>
        <begin position="40"/>
        <end position="56"/>
    </location>
</feature>
<dbReference type="EMBL" id="JAMKFB020000025">
    <property type="protein sequence ID" value="KAL0154863.1"/>
    <property type="molecule type" value="Genomic_DNA"/>
</dbReference>
<evidence type="ECO:0000313" key="2">
    <source>
        <dbReference type="EMBL" id="KAL0154863.1"/>
    </source>
</evidence>
<feature type="compositionally biased region" description="Low complexity" evidence="1">
    <location>
        <begin position="26"/>
        <end position="35"/>
    </location>
</feature>
<name>A0ABD0N3F6_CIRMR</name>
<organism evidence="2 3">
    <name type="scientific">Cirrhinus mrigala</name>
    <name type="common">Mrigala</name>
    <dbReference type="NCBI Taxonomy" id="683832"/>
    <lineage>
        <taxon>Eukaryota</taxon>
        <taxon>Metazoa</taxon>
        <taxon>Chordata</taxon>
        <taxon>Craniata</taxon>
        <taxon>Vertebrata</taxon>
        <taxon>Euteleostomi</taxon>
        <taxon>Actinopterygii</taxon>
        <taxon>Neopterygii</taxon>
        <taxon>Teleostei</taxon>
        <taxon>Ostariophysi</taxon>
        <taxon>Cypriniformes</taxon>
        <taxon>Cyprinidae</taxon>
        <taxon>Labeoninae</taxon>
        <taxon>Labeonini</taxon>
        <taxon>Cirrhinus</taxon>
    </lineage>
</organism>
<feature type="compositionally biased region" description="Pro residues" evidence="1">
    <location>
        <begin position="106"/>
        <end position="127"/>
    </location>
</feature>
<proteinExistence type="predicted"/>
<keyword evidence="3" id="KW-1185">Reference proteome</keyword>
<evidence type="ECO:0000313" key="3">
    <source>
        <dbReference type="Proteomes" id="UP001529510"/>
    </source>
</evidence>
<comment type="caution">
    <text evidence="2">The sequence shown here is derived from an EMBL/GenBank/DDBJ whole genome shotgun (WGS) entry which is preliminary data.</text>
</comment>
<feature type="compositionally biased region" description="Basic and acidic residues" evidence="1">
    <location>
        <begin position="292"/>
        <end position="309"/>
    </location>
</feature>
<dbReference type="Proteomes" id="UP001529510">
    <property type="component" value="Unassembled WGS sequence"/>
</dbReference>
<sequence length="315" mass="35433">MYKKDLYSMDEPVRVNHGVKPPPPQQQQQQQQQQPLGPPTSLSYSHQPVYQDQQPYRQYEHPPYGYDGGGYAQPKPHNYDPHLHYDNRVPHYNEQWPPYDQQQTSPQPPPASGYPQGHQPPPPPPMAYEPRSPYEDGPTRDFSPPRSQYDGVSPMGYDNRPRHAKPAPTRYEEPPPPPPPVSYDARSPFESDPHGFPGNAHRSPDPPKQYYGDAGMRPSYNPGAPNRAYKPAPHEPVMNSEPPAPPPKPEGVLSPGEPPHPAAPKPLPPPPRDDDDDEDPAMKPQSVLNRVKMFENKRSVSVDRAKDTPEVTGIR</sequence>